<organism evidence="1 2">
    <name type="scientific">Sphingobium cloacae</name>
    <dbReference type="NCBI Taxonomy" id="120107"/>
    <lineage>
        <taxon>Bacteria</taxon>
        <taxon>Pseudomonadati</taxon>
        <taxon>Pseudomonadota</taxon>
        <taxon>Alphaproteobacteria</taxon>
        <taxon>Sphingomonadales</taxon>
        <taxon>Sphingomonadaceae</taxon>
        <taxon>Sphingobium</taxon>
    </lineage>
</organism>
<evidence type="ECO:0000313" key="1">
    <source>
        <dbReference type="EMBL" id="BAV65539.1"/>
    </source>
</evidence>
<evidence type="ECO:0000313" key="2">
    <source>
        <dbReference type="Proteomes" id="UP000218272"/>
    </source>
</evidence>
<dbReference type="Proteomes" id="UP000218272">
    <property type="component" value="Chromosome SCLO_1"/>
</dbReference>
<dbReference type="KEGG" id="sclo:SCLO_1024990"/>
<sequence length="293" mass="32552">MNRLDPSEDFDDAGALDALGLNTRLKSYPDFAVEIPALKAGYLQYVAASGNAHVILNVALPDPIKAQLKSLYASPSNELPHINRMRAESDANCCPMCGSFHSGTLDHLLPKTDFPAFAIFGRNLVPACKCNSKRSTLLTGPNPGERILHPYYDDILGERLFVARFEDPGKVPRITLRPLLDAVDPNYTAVRFHMANIVERTSIMRYLKASWMGMLRRPSLAAGELRNAPATRQDLDDILTLELDRQDDTHGSRNNWRSVFVAGLLDDPVLDWLIAAFQRPNYQPDGPLLDGIV</sequence>
<dbReference type="RefSeq" id="WP_066519834.1">
    <property type="nucleotide sequence ID" value="NZ_AP017655.1"/>
</dbReference>
<keyword evidence="2" id="KW-1185">Reference proteome</keyword>
<dbReference type="EMBL" id="AP017655">
    <property type="protein sequence ID" value="BAV65539.1"/>
    <property type="molecule type" value="Genomic_DNA"/>
</dbReference>
<dbReference type="OrthoDB" id="9816185at2"/>
<gene>
    <name evidence="1" type="ORF">SCLO_1024990</name>
</gene>
<reference evidence="1 2" key="1">
    <citation type="submission" date="2016-10" db="EMBL/GenBank/DDBJ databases">
        <title>Complete Genome Sequence of the Nonylphenol-Degrading Bacterium Sphingobium cloacae JCM 10874T.</title>
        <authorList>
            <person name="Ootsuka M."/>
            <person name="Nishizawa T."/>
            <person name="Ohta H."/>
        </authorList>
    </citation>
    <scope>NUCLEOTIDE SEQUENCE [LARGE SCALE GENOMIC DNA]</scope>
    <source>
        <strain evidence="1 2">JCM 10874</strain>
    </source>
</reference>
<protein>
    <submittedName>
        <fullName evidence="1">Putative phage-related protein</fullName>
    </submittedName>
</protein>
<dbReference type="Gene3D" id="1.10.30.50">
    <property type="match status" value="1"/>
</dbReference>
<dbReference type="AlphaFoldDB" id="A0A1E1F4U0"/>
<name>A0A1E1F4U0_9SPHN</name>
<proteinExistence type="predicted"/>
<accession>A0A1E1F4U0</accession>